<dbReference type="PRINTS" id="PR00620">
    <property type="entry name" value="HISTONEH2A"/>
</dbReference>
<dbReference type="GO" id="GO:0003677">
    <property type="term" value="F:DNA binding"/>
    <property type="evidence" value="ECO:0007669"/>
    <property type="project" value="UniProtKB-KW"/>
</dbReference>
<dbReference type="Proteomes" id="UP000193560">
    <property type="component" value="Unassembled WGS sequence"/>
</dbReference>
<dbReference type="GO" id="GO:0046982">
    <property type="term" value="F:protein heterodimerization activity"/>
    <property type="evidence" value="ECO:0007669"/>
    <property type="project" value="InterPro"/>
</dbReference>
<dbReference type="GO" id="GO:0006281">
    <property type="term" value="P:DNA repair"/>
    <property type="evidence" value="ECO:0007669"/>
    <property type="project" value="EnsemblFungi"/>
</dbReference>
<sequence length="127" mass="13697">MSSQNNNGPDTATTHRKPRVSAQKRAGIHLPVTRITRLFREGSFASRYSVKASVYMAAVLEYLASELVDVAGCIALDEKKVVITPKHLLTGIQNDVALNQLMNEAPGGTQIAGAGWVLPLPQTEDDP</sequence>
<feature type="compositionally biased region" description="Polar residues" evidence="3">
    <location>
        <begin position="1"/>
        <end position="12"/>
    </location>
</feature>
<comment type="caution">
    <text evidence="5">The sequence shown here is derived from an EMBL/GenBank/DDBJ whole genome shotgun (WGS) entry which is preliminary data.</text>
</comment>
<organism evidence="5 6">
    <name type="scientific">Absidia repens</name>
    <dbReference type="NCBI Taxonomy" id="90262"/>
    <lineage>
        <taxon>Eukaryota</taxon>
        <taxon>Fungi</taxon>
        <taxon>Fungi incertae sedis</taxon>
        <taxon>Mucoromycota</taxon>
        <taxon>Mucoromycotina</taxon>
        <taxon>Mucoromycetes</taxon>
        <taxon>Mucorales</taxon>
        <taxon>Cunninghamellaceae</taxon>
        <taxon>Absidia</taxon>
    </lineage>
</organism>
<dbReference type="InterPro" id="IPR009072">
    <property type="entry name" value="Histone-fold"/>
</dbReference>
<dbReference type="SUPFAM" id="SSF47113">
    <property type="entry name" value="Histone-fold"/>
    <property type="match status" value="1"/>
</dbReference>
<keyword evidence="2" id="KW-0158">Chromosome</keyword>
<dbReference type="SMART" id="SM00414">
    <property type="entry name" value="H2A"/>
    <property type="match status" value="1"/>
</dbReference>
<comment type="subunit">
    <text evidence="2">The nucleosome is a histone octamer containing two molecules each of H2A, H2B, H3 and H4 assembled in one H3-H4 heterotetramer and two H2A-H2B heterodimers. The octamer wraps approximately 147 bp of DNA.</text>
</comment>
<dbReference type="AlphaFoldDB" id="A0A1X2IUI3"/>
<evidence type="ECO:0000259" key="4">
    <source>
        <dbReference type="Pfam" id="PF00125"/>
    </source>
</evidence>
<dbReference type="InterPro" id="IPR002119">
    <property type="entry name" value="Histone_H2A"/>
</dbReference>
<dbReference type="GO" id="GO:0030527">
    <property type="term" value="F:structural constituent of chromatin"/>
    <property type="evidence" value="ECO:0007669"/>
    <property type="project" value="InterPro"/>
</dbReference>
<accession>A0A1X2IUI3</accession>
<keyword evidence="2" id="KW-0238">DNA-binding</keyword>
<evidence type="ECO:0000256" key="3">
    <source>
        <dbReference type="SAM" id="MobiDB-lite"/>
    </source>
</evidence>
<proteinExistence type="inferred from homology"/>
<feature type="domain" description="Core Histone H2A/H2B/H3" evidence="4">
    <location>
        <begin position="15"/>
        <end position="89"/>
    </location>
</feature>
<dbReference type="GO" id="GO:0000786">
    <property type="term" value="C:nucleosome"/>
    <property type="evidence" value="ECO:0007669"/>
    <property type="project" value="UniProtKB-KW"/>
</dbReference>
<evidence type="ECO:0000256" key="2">
    <source>
        <dbReference type="RuleBase" id="RU003767"/>
    </source>
</evidence>
<dbReference type="Gene3D" id="1.10.20.10">
    <property type="entry name" value="Histone, subunit A"/>
    <property type="match status" value="1"/>
</dbReference>
<evidence type="ECO:0000313" key="5">
    <source>
        <dbReference type="EMBL" id="ORZ22456.1"/>
    </source>
</evidence>
<comment type="similarity">
    <text evidence="1 2">Belongs to the histone H2A family.</text>
</comment>
<protein>
    <recommendedName>
        <fullName evidence="2">Histone H2A</fullName>
    </recommendedName>
</protein>
<dbReference type="CDD" id="cd00074">
    <property type="entry name" value="HFD_H2A"/>
    <property type="match status" value="1"/>
</dbReference>
<keyword evidence="2" id="KW-0544">Nucleosome core</keyword>
<dbReference type="InterPro" id="IPR007125">
    <property type="entry name" value="H2A/H2B/H3"/>
</dbReference>
<gene>
    <name evidence="5" type="ORF">BCR42DRAFT_406219</name>
</gene>
<reference evidence="5 6" key="1">
    <citation type="submission" date="2016-07" db="EMBL/GenBank/DDBJ databases">
        <title>Pervasive Adenine N6-methylation of Active Genes in Fungi.</title>
        <authorList>
            <consortium name="DOE Joint Genome Institute"/>
            <person name="Mondo S.J."/>
            <person name="Dannebaum R.O."/>
            <person name="Kuo R.C."/>
            <person name="Labutti K."/>
            <person name="Haridas S."/>
            <person name="Kuo A."/>
            <person name="Salamov A."/>
            <person name="Ahrendt S.R."/>
            <person name="Lipzen A."/>
            <person name="Sullivan W."/>
            <person name="Andreopoulos W.B."/>
            <person name="Clum A."/>
            <person name="Lindquist E."/>
            <person name="Daum C."/>
            <person name="Ramamoorthy G.K."/>
            <person name="Gryganskyi A."/>
            <person name="Culley D."/>
            <person name="Magnuson J.K."/>
            <person name="James T.Y."/>
            <person name="O'Malley M.A."/>
            <person name="Stajich J.E."/>
            <person name="Spatafora J.W."/>
            <person name="Visel A."/>
            <person name="Grigoriev I.V."/>
        </authorList>
    </citation>
    <scope>NUCLEOTIDE SEQUENCE [LARGE SCALE GENOMIC DNA]</scope>
    <source>
        <strain evidence="5 6">NRRL 1336</strain>
    </source>
</reference>
<keyword evidence="2" id="KW-0539">Nucleus</keyword>
<dbReference type="STRING" id="90262.A0A1X2IUI3"/>
<evidence type="ECO:0000313" key="6">
    <source>
        <dbReference type="Proteomes" id="UP000193560"/>
    </source>
</evidence>
<dbReference type="PANTHER" id="PTHR23430">
    <property type="entry name" value="HISTONE H2A"/>
    <property type="match status" value="1"/>
</dbReference>
<feature type="region of interest" description="Disordered" evidence="3">
    <location>
        <begin position="1"/>
        <end position="26"/>
    </location>
</feature>
<evidence type="ECO:0000256" key="1">
    <source>
        <dbReference type="ARBA" id="ARBA00010691"/>
    </source>
</evidence>
<dbReference type="OrthoDB" id="9421954at2759"/>
<dbReference type="GO" id="GO:0005634">
    <property type="term" value="C:nucleus"/>
    <property type="evidence" value="ECO:0007669"/>
    <property type="project" value="UniProtKB-SubCell"/>
</dbReference>
<dbReference type="EMBL" id="MCGE01000004">
    <property type="protein sequence ID" value="ORZ22456.1"/>
    <property type="molecule type" value="Genomic_DNA"/>
</dbReference>
<comment type="subcellular location">
    <subcellularLocation>
        <location evidence="2">Nucleus</location>
    </subcellularLocation>
</comment>
<name>A0A1X2IUI3_9FUNG</name>
<dbReference type="Pfam" id="PF00125">
    <property type="entry name" value="Histone"/>
    <property type="match status" value="1"/>
</dbReference>
<keyword evidence="6" id="KW-1185">Reference proteome</keyword>